<evidence type="ECO:0000256" key="7">
    <source>
        <dbReference type="ARBA" id="ARBA00023136"/>
    </source>
</evidence>
<evidence type="ECO:0000256" key="6">
    <source>
        <dbReference type="ARBA" id="ARBA00022989"/>
    </source>
</evidence>
<dbReference type="EMBL" id="OC864272">
    <property type="protein sequence ID" value="CAD7631594.1"/>
    <property type="molecule type" value="Genomic_DNA"/>
</dbReference>
<keyword evidence="7 8" id="KW-0472">Membrane</keyword>
<reference evidence="11" key="1">
    <citation type="submission" date="2020-11" db="EMBL/GenBank/DDBJ databases">
        <authorList>
            <person name="Tran Van P."/>
        </authorList>
    </citation>
    <scope>NUCLEOTIDE SEQUENCE</scope>
</reference>
<dbReference type="PROSITE" id="PS50929">
    <property type="entry name" value="ABC_TM1F"/>
    <property type="match status" value="1"/>
</dbReference>
<evidence type="ECO:0000259" key="10">
    <source>
        <dbReference type="PROSITE" id="PS50929"/>
    </source>
</evidence>
<dbReference type="PANTHER" id="PTHR24223">
    <property type="entry name" value="ATP-BINDING CASSETTE SUB-FAMILY C"/>
    <property type="match status" value="1"/>
</dbReference>
<comment type="subcellular location">
    <subcellularLocation>
        <location evidence="1">Membrane</location>
        <topology evidence="1">Multi-pass membrane protein</topology>
    </subcellularLocation>
</comment>
<accession>A0A7R9L0A7</accession>
<dbReference type="Gene3D" id="3.40.50.300">
    <property type="entry name" value="P-loop containing nucleotide triphosphate hydrolases"/>
    <property type="match status" value="1"/>
</dbReference>
<dbReference type="Pfam" id="PF00664">
    <property type="entry name" value="ABC_membrane"/>
    <property type="match status" value="1"/>
</dbReference>
<dbReference type="AlphaFoldDB" id="A0A7R9L0A7"/>
<protein>
    <submittedName>
        <fullName evidence="11">Uncharacterized protein</fullName>
    </submittedName>
</protein>
<dbReference type="InterPro" id="IPR003439">
    <property type="entry name" value="ABC_transporter-like_ATP-bd"/>
</dbReference>
<name>A0A7R9L0A7_9ACAR</name>
<evidence type="ECO:0000259" key="9">
    <source>
        <dbReference type="PROSITE" id="PS50893"/>
    </source>
</evidence>
<dbReference type="EMBL" id="CAJPIZ010009697">
    <property type="protein sequence ID" value="CAG2112024.1"/>
    <property type="molecule type" value="Genomic_DNA"/>
</dbReference>
<keyword evidence="2" id="KW-0813">Transport</keyword>
<dbReference type="InterPro" id="IPR017871">
    <property type="entry name" value="ABC_transporter-like_CS"/>
</dbReference>
<dbReference type="InterPro" id="IPR011527">
    <property type="entry name" value="ABC1_TM_dom"/>
</dbReference>
<evidence type="ECO:0000256" key="5">
    <source>
        <dbReference type="ARBA" id="ARBA00022840"/>
    </source>
</evidence>
<dbReference type="InterPro" id="IPR036640">
    <property type="entry name" value="ABC1_TM_sf"/>
</dbReference>
<evidence type="ECO:0000256" key="1">
    <source>
        <dbReference type="ARBA" id="ARBA00004141"/>
    </source>
</evidence>
<dbReference type="GO" id="GO:0016020">
    <property type="term" value="C:membrane"/>
    <property type="evidence" value="ECO:0007669"/>
    <property type="project" value="UniProtKB-SubCell"/>
</dbReference>
<feature type="transmembrane region" description="Helical" evidence="8">
    <location>
        <begin position="54"/>
        <end position="71"/>
    </location>
</feature>
<keyword evidence="5" id="KW-0067">ATP-binding</keyword>
<dbReference type="FunFam" id="3.40.50.300:FF:000997">
    <property type="entry name" value="Multidrug resistance-associated protein 1"/>
    <property type="match status" value="1"/>
</dbReference>
<evidence type="ECO:0000256" key="4">
    <source>
        <dbReference type="ARBA" id="ARBA00022741"/>
    </source>
</evidence>
<dbReference type="CDD" id="cd03250">
    <property type="entry name" value="ABCC_MRP_domain1"/>
    <property type="match status" value="1"/>
</dbReference>
<dbReference type="GO" id="GO:0140359">
    <property type="term" value="F:ABC-type transporter activity"/>
    <property type="evidence" value="ECO:0007669"/>
    <property type="project" value="InterPro"/>
</dbReference>
<organism evidence="11">
    <name type="scientific">Medioppia subpectinata</name>
    <dbReference type="NCBI Taxonomy" id="1979941"/>
    <lineage>
        <taxon>Eukaryota</taxon>
        <taxon>Metazoa</taxon>
        <taxon>Ecdysozoa</taxon>
        <taxon>Arthropoda</taxon>
        <taxon>Chelicerata</taxon>
        <taxon>Arachnida</taxon>
        <taxon>Acari</taxon>
        <taxon>Acariformes</taxon>
        <taxon>Sarcoptiformes</taxon>
        <taxon>Oribatida</taxon>
        <taxon>Brachypylina</taxon>
        <taxon>Oppioidea</taxon>
        <taxon>Oppiidae</taxon>
        <taxon>Medioppia</taxon>
    </lineage>
</organism>
<dbReference type="Pfam" id="PF00005">
    <property type="entry name" value="ABC_tran"/>
    <property type="match status" value="1"/>
</dbReference>
<dbReference type="InterPro" id="IPR003593">
    <property type="entry name" value="AAA+_ATPase"/>
</dbReference>
<sequence length="492" mass="56165">MISRNDNNAGKLHSYLNRDASRISFLSARLTKLVIYPFQIVSGLYFLWEYMGYISLTTIIAPIVFGLVNEIKNKEIQLSRQLVYWNSDCLNYNCIMTSILLDNITFSWDNDNSTSVLKQLDLEIPSKSLVAVIGDIGSGKSSLLSAIIGELFTIEGNIEVNGSVAYVPQITWIQSKSVRNNIIFQSKYEKEWYEKVVKSCALDFDFNNFVNGDKTLVGENGVDLSGGQKQRLCLSRAVYQNSDIYLLDDPLNCVDTQTATHIFNELISDKGLLKDKTRILVTNDHSFLKFCHLIVILKEGKIDRFGTFDELKNNIVCFNRKEGNNNNEEIVNLQNTNDSKDSSDEMTNDIEFKDIYEFLKRTGFKLFFVLTIIYIFSNLSQISSKYWITGWTDTVAQYFATTPVSNYVNQFYTRTSKQLQKLHFKGYSVVGSHVNETMAGITSIRTFGAQNSFINEFYNRLDSQINVEYCLLSSSRCLKVLITILNSMVIFL</sequence>
<proteinExistence type="predicted"/>
<dbReference type="SUPFAM" id="SSF90123">
    <property type="entry name" value="ABC transporter transmembrane region"/>
    <property type="match status" value="1"/>
</dbReference>
<evidence type="ECO:0000313" key="12">
    <source>
        <dbReference type="Proteomes" id="UP000759131"/>
    </source>
</evidence>
<keyword evidence="12" id="KW-1185">Reference proteome</keyword>
<dbReference type="InterPro" id="IPR027417">
    <property type="entry name" value="P-loop_NTPase"/>
</dbReference>
<keyword evidence="4" id="KW-0547">Nucleotide-binding</keyword>
<dbReference type="InterPro" id="IPR050173">
    <property type="entry name" value="ABC_transporter_C-like"/>
</dbReference>
<keyword evidence="6 8" id="KW-1133">Transmembrane helix</keyword>
<evidence type="ECO:0000313" key="11">
    <source>
        <dbReference type="EMBL" id="CAD7631594.1"/>
    </source>
</evidence>
<dbReference type="OrthoDB" id="6500128at2759"/>
<dbReference type="GO" id="GO:0005524">
    <property type="term" value="F:ATP binding"/>
    <property type="evidence" value="ECO:0007669"/>
    <property type="project" value="UniProtKB-KW"/>
</dbReference>
<evidence type="ECO:0000256" key="8">
    <source>
        <dbReference type="SAM" id="Phobius"/>
    </source>
</evidence>
<feature type="non-terminal residue" evidence="11">
    <location>
        <position position="492"/>
    </location>
</feature>
<dbReference type="SUPFAM" id="SSF52540">
    <property type="entry name" value="P-loop containing nucleoside triphosphate hydrolases"/>
    <property type="match status" value="1"/>
</dbReference>
<dbReference type="Gene3D" id="1.20.1560.10">
    <property type="entry name" value="ABC transporter type 1, transmembrane domain"/>
    <property type="match status" value="1"/>
</dbReference>
<gene>
    <name evidence="11" type="ORF">OSB1V03_LOCUS12003</name>
</gene>
<evidence type="ECO:0000256" key="2">
    <source>
        <dbReference type="ARBA" id="ARBA00022448"/>
    </source>
</evidence>
<feature type="domain" description="ABC transporter" evidence="9">
    <location>
        <begin position="99"/>
        <end position="324"/>
    </location>
</feature>
<dbReference type="PROSITE" id="PS00211">
    <property type="entry name" value="ABC_TRANSPORTER_1"/>
    <property type="match status" value="1"/>
</dbReference>
<evidence type="ECO:0000256" key="3">
    <source>
        <dbReference type="ARBA" id="ARBA00022692"/>
    </source>
</evidence>
<dbReference type="GO" id="GO:0016887">
    <property type="term" value="F:ATP hydrolysis activity"/>
    <property type="evidence" value="ECO:0007669"/>
    <property type="project" value="InterPro"/>
</dbReference>
<dbReference type="PROSITE" id="PS50893">
    <property type="entry name" value="ABC_TRANSPORTER_2"/>
    <property type="match status" value="1"/>
</dbReference>
<dbReference type="Proteomes" id="UP000759131">
    <property type="component" value="Unassembled WGS sequence"/>
</dbReference>
<dbReference type="SMART" id="SM00382">
    <property type="entry name" value="AAA"/>
    <property type="match status" value="1"/>
</dbReference>
<dbReference type="PANTHER" id="PTHR24223:SF415">
    <property type="entry name" value="FI20190P1"/>
    <property type="match status" value="1"/>
</dbReference>
<feature type="domain" description="ABC transmembrane type-1" evidence="10">
    <location>
        <begin position="399"/>
        <end position="492"/>
    </location>
</feature>
<keyword evidence="3 8" id="KW-0812">Transmembrane</keyword>